<proteinExistence type="predicted"/>
<evidence type="ECO:0000313" key="1">
    <source>
        <dbReference type="EMBL" id="GMF26316.1"/>
    </source>
</evidence>
<comment type="caution">
    <text evidence="1">The sequence shown here is derived from an EMBL/GenBank/DDBJ whole genome shotgun (WGS) entry which is preliminary data.</text>
</comment>
<dbReference type="AlphaFoldDB" id="A0A9W6U4R8"/>
<sequence>MDISVFNHFKRNLGNEIRNYQQSNKIIVDETNIVGVAAKAFHETLTRAHLVDGFERTEIYLLSRNKMLANQIRVESMNHWLMEERVMHKKPKRDINAQIVSGACLMTSDESFEHHVAKERERHIKYAKKNLKRKLKFIQLKVLYIKA</sequence>
<keyword evidence="2" id="KW-1185">Reference proteome</keyword>
<dbReference type="OrthoDB" id="10405208at2759"/>
<dbReference type="EMBL" id="BSXT01000393">
    <property type="protein sequence ID" value="GMF26316.1"/>
    <property type="molecule type" value="Genomic_DNA"/>
</dbReference>
<accession>A0A9W6U4R8</accession>
<name>A0A9W6U4R8_9STRA</name>
<protein>
    <submittedName>
        <fullName evidence="1">Unnamed protein product</fullName>
    </submittedName>
</protein>
<gene>
    <name evidence="1" type="ORF">Pfra01_000492300</name>
</gene>
<evidence type="ECO:0000313" key="2">
    <source>
        <dbReference type="Proteomes" id="UP001165121"/>
    </source>
</evidence>
<reference evidence="1" key="1">
    <citation type="submission" date="2023-04" db="EMBL/GenBank/DDBJ databases">
        <title>Phytophthora fragariaefolia NBRC 109709.</title>
        <authorList>
            <person name="Ichikawa N."/>
            <person name="Sato H."/>
            <person name="Tonouchi N."/>
        </authorList>
    </citation>
    <scope>NUCLEOTIDE SEQUENCE</scope>
    <source>
        <strain evidence="1">NBRC 109709</strain>
    </source>
</reference>
<organism evidence="1 2">
    <name type="scientific">Phytophthora fragariaefolia</name>
    <dbReference type="NCBI Taxonomy" id="1490495"/>
    <lineage>
        <taxon>Eukaryota</taxon>
        <taxon>Sar</taxon>
        <taxon>Stramenopiles</taxon>
        <taxon>Oomycota</taxon>
        <taxon>Peronosporomycetes</taxon>
        <taxon>Peronosporales</taxon>
        <taxon>Peronosporaceae</taxon>
        <taxon>Phytophthora</taxon>
    </lineage>
</organism>
<dbReference type="Proteomes" id="UP001165121">
    <property type="component" value="Unassembled WGS sequence"/>
</dbReference>